<reference evidence="1 2" key="1">
    <citation type="journal article" date="2015" name="Int. J. Syst. Evol. Microbiol.">
        <title>Carboxylicivirga linearis sp. nov., isolated from a sea cucumber culture pond.</title>
        <authorList>
            <person name="Wang F.Q."/>
            <person name="Zhou Y.X."/>
            <person name="Lin X.Z."/>
            <person name="Chen G.J."/>
            <person name="Du Z.J."/>
        </authorList>
    </citation>
    <scope>NUCLEOTIDE SEQUENCE [LARGE SCALE GENOMIC DNA]</scope>
    <source>
        <strain evidence="1 2">FB218</strain>
    </source>
</reference>
<accession>A0ABS5JWY6</accession>
<dbReference type="RefSeq" id="WP_212216679.1">
    <property type="nucleotide sequence ID" value="NZ_JAGUCO010000011.1"/>
</dbReference>
<dbReference type="Proteomes" id="UP000708576">
    <property type="component" value="Unassembled WGS sequence"/>
</dbReference>
<dbReference type="InterPro" id="IPR027471">
    <property type="entry name" value="YbeD-like_sf"/>
</dbReference>
<comment type="caution">
    <text evidence="1">The sequence shown here is derived from an EMBL/GenBank/DDBJ whole genome shotgun (WGS) entry which is preliminary data.</text>
</comment>
<gene>
    <name evidence="1" type="ORF">KEM10_14170</name>
</gene>
<dbReference type="EMBL" id="JAGUCO010000011">
    <property type="protein sequence ID" value="MBS2099437.1"/>
    <property type="molecule type" value="Genomic_DNA"/>
</dbReference>
<sequence>MSSTMQNYEKLKALLLENKKWPMVYMFKFIVPNKDGMVDNVKDKLPKHGTFSYNHTKSLSHVAITCKASMKSADSIIKVTEEIASIEGVISL</sequence>
<keyword evidence="2" id="KW-1185">Reference proteome</keyword>
<dbReference type="SUPFAM" id="SSF117991">
    <property type="entry name" value="YbeD/HP0495-like"/>
    <property type="match status" value="1"/>
</dbReference>
<protein>
    <submittedName>
        <fullName evidence="1">DUF493 family protein</fullName>
    </submittedName>
</protein>
<proteinExistence type="predicted"/>
<evidence type="ECO:0000313" key="2">
    <source>
        <dbReference type="Proteomes" id="UP000708576"/>
    </source>
</evidence>
<name>A0ABS5JWY6_9BACT</name>
<organism evidence="1 2">
    <name type="scientific">Carboxylicivirga linearis</name>
    <dbReference type="NCBI Taxonomy" id="1628157"/>
    <lineage>
        <taxon>Bacteria</taxon>
        <taxon>Pseudomonadati</taxon>
        <taxon>Bacteroidota</taxon>
        <taxon>Bacteroidia</taxon>
        <taxon>Marinilabiliales</taxon>
        <taxon>Marinilabiliaceae</taxon>
        <taxon>Carboxylicivirga</taxon>
    </lineage>
</organism>
<dbReference type="Gene3D" id="3.30.70.260">
    <property type="match status" value="1"/>
</dbReference>
<evidence type="ECO:0000313" key="1">
    <source>
        <dbReference type="EMBL" id="MBS2099437.1"/>
    </source>
</evidence>